<keyword evidence="1" id="KW-0472">Membrane</keyword>
<reference evidence="2 3" key="1">
    <citation type="journal article" date="2019" name="Int. J. Syst. Evol. Microbiol.">
        <title>The Global Catalogue of Microorganisms (GCM) 10K type strain sequencing project: providing services to taxonomists for standard genome sequencing and annotation.</title>
        <authorList>
            <consortium name="The Broad Institute Genomics Platform"/>
            <consortium name="The Broad Institute Genome Sequencing Center for Infectious Disease"/>
            <person name="Wu L."/>
            <person name="Ma J."/>
        </authorList>
    </citation>
    <scope>NUCLEOTIDE SEQUENCE [LARGE SCALE GENOMIC DNA]</scope>
    <source>
        <strain evidence="2 3">YIM 94188</strain>
    </source>
</reference>
<dbReference type="AlphaFoldDB" id="A0ABD5U1H7"/>
<dbReference type="RefSeq" id="WP_379698771.1">
    <property type="nucleotide sequence ID" value="NZ_JBHSXH010000015.1"/>
</dbReference>
<evidence type="ECO:0000256" key="1">
    <source>
        <dbReference type="SAM" id="Phobius"/>
    </source>
</evidence>
<dbReference type="EMBL" id="JBHSXH010000015">
    <property type="protein sequence ID" value="MFC6826741.1"/>
    <property type="molecule type" value="Genomic_DNA"/>
</dbReference>
<evidence type="ECO:0008006" key="4">
    <source>
        <dbReference type="Google" id="ProtNLM"/>
    </source>
</evidence>
<name>A0ABD5U1H7_9EURY</name>
<keyword evidence="3" id="KW-1185">Reference proteome</keyword>
<comment type="caution">
    <text evidence="2">The sequence shown here is derived from an EMBL/GenBank/DDBJ whole genome shotgun (WGS) entry which is preliminary data.</text>
</comment>
<protein>
    <recommendedName>
        <fullName evidence="4">Lipoprotein</fullName>
    </recommendedName>
</protein>
<evidence type="ECO:0000313" key="2">
    <source>
        <dbReference type="EMBL" id="MFC6826741.1"/>
    </source>
</evidence>
<proteinExistence type="predicted"/>
<evidence type="ECO:0000313" key="3">
    <source>
        <dbReference type="Proteomes" id="UP001596408"/>
    </source>
</evidence>
<keyword evidence="1" id="KW-0812">Transmembrane</keyword>
<accession>A0ABD5U1H7</accession>
<dbReference type="Proteomes" id="UP001596408">
    <property type="component" value="Unassembled WGS sequence"/>
</dbReference>
<feature type="transmembrane region" description="Helical" evidence="1">
    <location>
        <begin position="12"/>
        <end position="31"/>
    </location>
</feature>
<keyword evidence="1" id="KW-1133">Transmembrane helix</keyword>
<gene>
    <name evidence="2" type="ORF">ACFQEV_17330</name>
</gene>
<organism evidence="2 3">
    <name type="scientific">Halopelagius fulvigenes</name>
    <dbReference type="NCBI Taxonomy" id="1198324"/>
    <lineage>
        <taxon>Archaea</taxon>
        <taxon>Methanobacteriati</taxon>
        <taxon>Methanobacteriota</taxon>
        <taxon>Stenosarchaea group</taxon>
        <taxon>Halobacteria</taxon>
        <taxon>Halobacteriales</taxon>
        <taxon>Haloferacaceae</taxon>
    </lineage>
</organism>
<sequence>MSLKSAVGGAFGYLLLLAALGAAVWGVWVVGLTLSNGATAGRLMAILSSFGTAATFGFFGYFVRKVVAGQILPIDVDKSVAYRAGR</sequence>
<feature type="transmembrane region" description="Helical" evidence="1">
    <location>
        <begin position="43"/>
        <end position="63"/>
    </location>
</feature>